<dbReference type="InterPro" id="IPR027038">
    <property type="entry name" value="RanGap"/>
</dbReference>
<evidence type="ECO:0000313" key="6">
    <source>
        <dbReference type="Proteomes" id="UP000355283"/>
    </source>
</evidence>
<accession>A0A4D9DGV1</accession>
<evidence type="ECO:0000256" key="2">
    <source>
        <dbReference type="ARBA" id="ARBA00022614"/>
    </source>
</evidence>
<dbReference type="AlphaFoldDB" id="A0A4D9DGV1"/>
<dbReference type="GO" id="GO:0006913">
    <property type="term" value="P:nucleocytoplasmic transport"/>
    <property type="evidence" value="ECO:0007669"/>
    <property type="project" value="TreeGrafter"/>
</dbReference>
<dbReference type="Proteomes" id="UP000355283">
    <property type="component" value="Unassembled WGS sequence"/>
</dbReference>
<dbReference type="Gene3D" id="3.80.10.10">
    <property type="entry name" value="Ribonuclease Inhibitor"/>
    <property type="match status" value="1"/>
</dbReference>
<protein>
    <submittedName>
        <fullName evidence="5">Uncharacterized protein</fullName>
    </submittedName>
</protein>
<dbReference type="PANTHER" id="PTHR24113:SF12">
    <property type="entry name" value="RAN GTPASE-ACTIVATING PROTEIN 1"/>
    <property type="match status" value="1"/>
</dbReference>
<organism evidence="5 6">
    <name type="scientific">Nannochloropsis salina CCMP1776</name>
    <dbReference type="NCBI Taxonomy" id="1027361"/>
    <lineage>
        <taxon>Eukaryota</taxon>
        <taxon>Sar</taxon>
        <taxon>Stramenopiles</taxon>
        <taxon>Ochrophyta</taxon>
        <taxon>Eustigmatophyceae</taxon>
        <taxon>Eustigmatales</taxon>
        <taxon>Monodopsidaceae</taxon>
        <taxon>Microchloropsis</taxon>
        <taxon>Microchloropsis salina</taxon>
    </lineage>
</organism>
<reference evidence="5 6" key="1">
    <citation type="submission" date="2019-01" db="EMBL/GenBank/DDBJ databases">
        <title>Nuclear Genome Assembly of the Microalgal Biofuel strain Nannochloropsis salina CCMP1776.</title>
        <authorList>
            <person name="Hovde B."/>
        </authorList>
    </citation>
    <scope>NUCLEOTIDE SEQUENCE [LARGE SCALE GENOMIC DNA]</scope>
    <source>
        <strain evidence="5 6">CCMP1776</strain>
    </source>
</reference>
<dbReference type="Pfam" id="PF13516">
    <property type="entry name" value="LRR_6"/>
    <property type="match status" value="2"/>
</dbReference>
<proteinExistence type="predicted"/>
<dbReference type="EMBL" id="SDOX01000002">
    <property type="protein sequence ID" value="TFJ88039.1"/>
    <property type="molecule type" value="Genomic_DNA"/>
</dbReference>
<keyword evidence="3" id="KW-0677">Repeat</keyword>
<evidence type="ECO:0000256" key="4">
    <source>
        <dbReference type="SAM" id="MobiDB-lite"/>
    </source>
</evidence>
<keyword evidence="2" id="KW-0433">Leucine-rich repeat</keyword>
<dbReference type="OrthoDB" id="120976at2759"/>
<dbReference type="GO" id="GO:0005096">
    <property type="term" value="F:GTPase activator activity"/>
    <property type="evidence" value="ECO:0007669"/>
    <property type="project" value="UniProtKB-KW"/>
</dbReference>
<sequence>MGREIEGGRALAALLDYLSPHLECLDARGLGMTQVSLEAFLLETSTQRQEQYDSPGRIGAVPACRGLSGLLDLRLARNLFQERGATLLARTLLAGAINSSSRNGEDSGSTSDMNENHGNCKGRSSLRRLDLSDCYVGEEGLQVFADMIYRSRLYGALQILDLSNNRCHAPAAWALGRACIEGLPLLEVLRLQMNLMGDGGASAFVSGVVGDRPGVKEGAADQVEEEGRPTVRRIPCLKELNLSHNMMGPEAVEQTLHVFLSASRCPALRYLDVSHNAVPEAEVMNVLGRVEGHRKGLHFEKDACTRSTETANPDVSVILAPPSLYCQVVLENGKEDEEEEAEGEEGEKEREKEKEDKNLITFESVVLNWTTESFLSMAYFVCACI</sequence>
<dbReference type="GO" id="GO:0005829">
    <property type="term" value="C:cytosol"/>
    <property type="evidence" value="ECO:0007669"/>
    <property type="project" value="TreeGrafter"/>
</dbReference>
<dbReference type="GO" id="GO:0048471">
    <property type="term" value="C:perinuclear region of cytoplasm"/>
    <property type="evidence" value="ECO:0007669"/>
    <property type="project" value="TreeGrafter"/>
</dbReference>
<evidence type="ECO:0000313" key="5">
    <source>
        <dbReference type="EMBL" id="TFJ88039.1"/>
    </source>
</evidence>
<name>A0A4D9DGV1_9STRA</name>
<keyword evidence="6" id="KW-1185">Reference proteome</keyword>
<dbReference type="SMART" id="SM00368">
    <property type="entry name" value="LRR_RI"/>
    <property type="match status" value="5"/>
</dbReference>
<feature type="region of interest" description="Disordered" evidence="4">
    <location>
        <begin position="99"/>
        <end position="119"/>
    </location>
</feature>
<dbReference type="PANTHER" id="PTHR24113">
    <property type="entry name" value="RAN GTPASE-ACTIVATING PROTEIN 1"/>
    <property type="match status" value="1"/>
</dbReference>
<dbReference type="InterPro" id="IPR001611">
    <property type="entry name" value="Leu-rich_rpt"/>
</dbReference>
<keyword evidence="1" id="KW-0343">GTPase activation</keyword>
<dbReference type="InterPro" id="IPR032675">
    <property type="entry name" value="LRR_dom_sf"/>
</dbReference>
<evidence type="ECO:0000256" key="1">
    <source>
        <dbReference type="ARBA" id="ARBA00022468"/>
    </source>
</evidence>
<dbReference type="SUPFAM" id="SSF52047">
    <property type="entry name" value="RNI-like"/>
    <property type="match status" value="1"/>
</dbReference>
<feature type="region of interest" description="Disordered" evidence="4">
    <location>
        <begin position="334"/>
        <end position="355"/>
    </location>
</feature>
<evidence type="ECO:0000256" key="3">
    <source>
        <dbReference type="ARBA" id="ARBA00022737"/>
    </source>
</evidence>
<gene>
    <name evidence="5" type="ORF">NSK_000393</name>
</gene>
<feature type="compositionally biased region" description="Acidic residues" evidence="4">
    <location>
        <begin position="334"/>
        <end position="346"/>
    </location>
</feature>
<dbReference type="GO" id="GO:0031267">
    <property type="term" value="F:small GTPase binding"/>
    <property type="evidence" value="ECO:0007669"/>
    <property type="project" value="TreeGrafter"/>
</dbReference>
<comment type="caution">
    <text evidence="5">The sequence shown here is derived from an EMBL/GenBank/DDBJ whole genome shotgun (WGS) entry which is preliminary data.</text>
</comment>
<feature type="compositionally biased region" description="Polar residues" evidence="4">
    <location>
        <begin position="99"/>
        <end position="117"/>
    </location>
</feature>
<dbReference type="GO" id="GO:0005634">
    <property type="term" value="C:nucleus"/>
    <property type="evidence" value="ECO:0007669"/>
    <property type="project" value="TreeGrafter"/>
</dbReference>